<name>A0AA39H8V9_9BILA</name>
<dbReference type="Pfam" id="PF03177">
    <property type="entry name" value="Nucleoporin_C"/>
    <property type="match status" value="1"/>
</dbReference>
<sequence>MLANAAVIVDDCISKDRVHVDSAVKLTRDLRCNRMTKVAVSGLASCDYKEFSSLMDVREFSNIETRPIPGDLRDQMKRMRSHCGMGIFPELSRAWMTIDSDLFIWSYDSGEDLAFFDGVSSAIIATTLCRPKAGVFNDNVHFLLAVATTVEVILYAVCFYYANGKSVPLHDQDYAKYEMYLIPDPICSIALDGAVVSGMKATADGRLFFAADDALFELCYEPQTWFKNRCRKVNHTKSYGSIITNLFTKKDNIIQLVIDDERHILYTLSESKTVQVFDLGADGSECQKICEQGADALAHFVVTNTNLDGDSIKDVVTLSVVPVRESHFLNFVLVNTSGVRMYFTCLTPDTDLSYFNTMGNEDFLRISPLSLQETRPRVIRLVHLRLPRDFNTFRAHDDDVYLMCHTSDTTVLLKSGSNTRSATATFMSSANYSMSSEISENVETQLVKGLTWSIEKFDEDSSIKYITLPGMLPDMNPPITVYQHVIEPDRFFFMTSEGVAFVDRLRPTDILRNILTTFGAESKQCSAFCGIHGPKNTMTMVLDILSSTLKADQRVKGEAQRVFFMVGGEAQSSDGHETTIESTPCYPIFASTPYGGRSPPHMNISGVSTIVPSSSTTATTTVVASAASVPRRMRRPTQRTTFSEYDSPLPHKSILFSHRHDALYSYFARLFGRFWTLPVCRKEGNTLVSKYTSDELTWLTRKLGQYKEAINEYKLIPAAETGFVNSSDSHGKVEAKLKERQSLMDLYNLLMVSCETLYLLKLVNDHQFHAVTSHMSEHYKIELLSIKFSDLVSSGTMVPAELISGLVRHYLGDNATTNVISESLRKHCSSLFSMDDATAAEALEMLQKAPRMSEGADRRKLCEEALGLLRRSISKVNVHSVKDLFRQVHMFESLVELALYKAASDDPQNIAVIAYREGIVSADRELAEARAKRKDAYGCILETLFLLTDPACASDLGLSEISANRHREQVLKTVMRSEDELANVEIFDWLIDHNMSNLLVESGSVYVESYLRHKVESRDDVRYQDVLWRHCERNGKFMAAAKLLHDLADGSRVDVNLRKRIAYLSQALMCCRSEQANEDIHVFVQELEDKLEVAMVQDRLRDNISALSPNDQISRAELKNAVTNLDQRIYSVNELYTDFATTFNLPLAKLSILKCANHLDEDTIRDIWVEIIDQEFGNYARLDGAFAEVFLSKLSNLSRDYKNSPIFFPTNFILQMVLTRSFEHGVNPTWLFRLHRVPKIGLSKVLDAISRQYENDADPFWKRNSRAEFYLANAVVKIGNEFSENVKSFQSMQRQLIVNKLLNLLATFSISINTVANTREQLMEFKLRCNTLQNKLDRLLSLS</sequence>
<evidence type="ECO:0000256" key="1">
    <source>
        <dbReference type="ARBA" id="ARBA00004123"/>
    </source>
</evidence>
<dbReference type="InterPro" id="IPR014908">
    <property type="entry name" value="Nucleoporin_Nup133/Nup155_N"/>
</dbReference>
<accession>A0AA39H8V9</accession>
<dbReference type="Proteomes" id="UP001175271">
    <property type="component" value="Unassembled WGS sequence"/>
</dbReference>
<dbReference type="GO" id="GO:0006405">
    <property type="term" value="P:RNA export from nucleus"/>
    <property type="evidence" value="ECO:0007669"/>
    <property type="project" value="TreeGrafter"/>
</dbReference>
<evidence type="ECO:0000313" key="9">
    <source>
        <dbReference type="Proteomes" id="UP001175271"/>
    </source>
</evidence>
<evidence type="ECO:0000256" key="3">
    <source>
        <dbReference type="ARBA" id="ARBA00022448"/>
    </source>
</evidence>
<keyword evidence="3" id="KW-0813">Transport</keyword>
<evidence type="ECO:0008006" key="10">
    <source>
        <dbReference type="Google" id="ProtNLM"/>
    </source>
</evidence>
<dbReference type="InterPro" id="IPR042537">
    <property type="entry name" value="Nucleoporin_Nup155_C_2"/>
</dbReference>
<dbReference type="Gene3D" id="1.25.40.440">
    <property type="entry name" value="Nucleoporin, helical domain, central subdomain"/>
    <property type="match status" value="1"/>
</dbReference>
<evidence type="ECO:0000313" key="8">
    <source>
        <dbReference type="EMBL" id="KAK0400269.1"/>
    </source>
</evidence>
<dbReference type="Gene3D" id="1.20.120.1880">
    <property type="entry name" value="Nucleoporin, helical C-terminal domain"/>
    <property type="match status" value="1"/>
</dbReference>
<evidence type="ECO:0000256" key="5">
    <source>
        <dbReference type="SAM" id="Coils"/>
    </source>
</evidence>
<evidence type="ECO:0000259" key="6">
    <source>
        <dbReference type="Pfam" id="PF03177"/>
    </source>
</evidence>
<dbReference type="InterPro" id="IPR011047">
    <property type="entry name" value="Quinoprotein_ADH-like_sf"/>
</dbReference>
<comment type="caution">
    <text evidence="8">The sequence shown here is derived from an EMBL/GenBank/DDBJ whole genome shotgun (WGS) entry which is preliminary data.</text>
</comment>
<dbReference type="PANTHER" id="PTHR10350:SF6">
    <property type="entry name" value="NUCLEAR PORE COMPLEX PROTEIN NUP155"/>
    <property type="match status" value="1"/>
</dbReference>
<feature type="domain" description="Nucleoporin Nup133/Nup155-like C-terminal" evidence="6">
    <location>
        <begin position="657"/>
        <end position="1309"/>
    </location>
</feature>
<dbReference type="InterPro" id="IPR004870">
    <property type="entry name" value="Nucleoporin_Nup155"/>
</dbReference>
<dbReference type="GO" id="GO:0036228">
    <property type="term" value="P:protein localization to nuclear inner membrane"/>
    <property type="evidence" value="ECO:0007669"/>
    <property type="project" value="TreeGrafter"/>
</dbReference>
<dbReference type="PANTHER" id="PTHR10350">
    <property type="entry name" value="NUCLEAR PORE COMPLEX PROTEIN NUP155"/>
    <property type="match status" value="1"/>
</dbReference>
<evidence type="ECO:0000256" key="4">
    <source>
        <dbReference type="ARBA" id="ARBA00023242"/>
    </source>
</evidence>
<keyword evidence="9" id="KW-1185">Reference proteome</keyword>
<dbReference type="GO" id="GO:0044611">
    <property type="term" value="C:nuclear pore inner ring"/>
    <property type="evidence" value="ECO:0007669"/>
    <property type="project" value="TreeGrafter"/>
</dbReference>
<dbReference type="EMBL" id="JAUCMV010000005">
    <property type="protein sequence ID" value="KAK0400269.1"/>
    <property type="molecule type" value="Genomic_DNA"/>
</dbReference>
<gene>
    <name evidence="8" type="ORF">QR680_003432</name>
</gene>
<evidence type="ECO:0000256" key="2">
    <source>
        <dbReference type="ARBA" id="ARBA00007373"/>
    </source>
</evidence>
<evidence type="ECO:0000259" key="7">
    <source>
        <dbReference type="Pfam" id="PF08801"/>
    </source>
</evidence>
<dbReference type="InterPro" id="IPR042533">
    <property type="entry name" value="Nucleoporin_Nup155_C_1"/>
</dbReference>
<dbReference type="FunFam" id="1.25.40.440:FF:000001">
    <property type="entry name" value="Nuclear pore complex subunit"/>
    <property type="match status" value="1"/>
</dbReference>
<keyword evidence="4" id="KW-0539">Nucleus</keyword>
<dbReference type="GO" id="GO:0006606">
    <property type="term" value="P:protein import into nucleus"/>
    <property type="evidence" value="ECO:0007669"/>
    <property type="project" value="TreeGrafter"/>
</dbReference>
<reference evidence="8" key="1">
    <citation type="submission" date="2023-06" db="EMBL/GenBank/DDBJ databases">
        <title>Genomic analysis of the entomopathogenic nematode Steinernema hermaphroditum.</title>
        <authorList>
            <person name="Schwarz E.M."/>
            <person name="Heppert J.K."/>
            <person name="Baniya A."/>
            <person name="Schwartz H.T."/>
            <person name="Tan C.-H."/>
            <person name="Antoshechkin I."/>
            <person name="Sternberg P.W."/>
            <person name="Goodrich-Blair H."/>
            <person name="Dillman A.R."/>
        </authorList>
    </citation>
    <scope>NUCLEOTIDE SEQUENCE</scope>
    <source>
        <strain evidence="8">PS9179</strain>
        <tissue evidence="8">Whole animal</tissue>
    </source>
</reference>
<dbReference type="GO" id="GO:0017056">
    <property type="term" value="F:structural constituent of nuclear pore"/>
    <property type="evidence" value="ECO:0007669"/>
    <property type="project" value="InterPro"/>
</dbReference>
<dbReference type="Gene3D" id="1.20.58.1780">
    <property type="match status" value="1"/>
</dbReference>
<dbReference type="GO" id="GO:0000972">
    <property type="term" value="P:transcription-dependent tethering of RNA polymerase II gene DNA at nuclear periphery"/>
    <property type="evidence" value="ECO:0007669"/>
    <property type="project" value="TreeGrafter"/>
</dbReference>
<dbReference type="InterPro" id="IPR007187">
    <property type="entry name" value="Nucleoporin_Nup133/Nup155_C"/>
</dbReference>
<comment type="similarity">
    <text evidence="2">Belongs to the non-repetitive/WGA-negative nucleoporin family.</text>
</comment>
<proteinExistence type="inferred from homology"/>
<organism evidence="8 9">
    <name type="scientific">Steinernema hermaphroditum</name>
    <dbReference type="NCBI Taxonomy" id="289476"/>
    <lineage>
        <taxon>Eukaryota</taxon>
        <taxon>Metazoa</taxon>
        <taxon>Ecdysozoa</taxon>
        <taxon>Nematoda</taxon>
        <taxon>Chromadorea</taxon>
        <taxon>Rhabditida</taxon>
        <taxon>Tylenchina</taxon>
        <taxon>Panagrolaimomorpha</taxon>
        <taxon>Strongyloidoidea</taxon>
        <taxon>Steinernematidae</taxon>
        <taxon>Steinernema</taxon>
    </lineage>
</organism>
<keyword evidence="5" id="KW-0175">Coiled coil</keyword>
<feature type="domain" description="Nucleoporin Nup133/Nup155-like N-terminal" evidence="7">
    <location>
        <begin position="66"/>
        <end position="499"/>
    </location>
</feature>
<dbReference type="InterPro" id="IPR042538">
    <property type="entry name" value="Nucleoporin_Nup155_C_3"/>
</dbReference>
<dbReference type="SUPFAM" id="SSF50998">
    <property type="entry name" value="Quinoprotein alcohol dehydrogenase-like"/>
    <property type="match status" value="1"/>
</dbReference>
<dbReference type="Gene3D" id="1.25.40.450">
    <property type="entry name" value="Nucleoporin, helical domain, N-terminal subdomain"/>
    <property type="match status" value="1"/>
</dbReference>
<comment type="subcellular location">
    <subcellularLocation>
        <location evidence="1">Nucleus</location>
    </subcellularLocation>
</comment>
<feature type="coiled-coil region" evidence="5">
    <location>
        <begin position="1315"/>
        <end position="1342"/>
    </location>
</feature>
<protein>
    <recommendedName>
        <fullName evidence="10">Nucleoporin Nup133/Nup155-like N-terminal domain-containing protein</fullName>
    </recommendedName>
</protein>
<dbReference type="Pfam" id="PF08801">
    <property type="entry name" value="Nucleoporin_N"/>
    <property type="match status" value="1"/>
</dbReference>